<proteinExistence type="predicted"/>
<name>A0A285NRX2_9AQUI</name>
<dbReference type="AlphaFoldDB" id="A0A285NRX2"/>
<dbReference type="Proteomes" id="UP000218627">
    <property type="component" value="Unassembled WGS sequence"/>
</dbReference>
<dbReference type="EMBL" id="OBEN01000001">
    <property type="protein sequence ID" value="SNZ12254.1"/>
    <property type="molecule type" value="Genomic_DNA"/>
</dbReference>
<gene>
    <name evidence="1" type="ORF">SAMN06265353_0507</name>
</gene>
<protein>
    <submittedName>
        <fullName evidence="1">Uncharacterized protein</fullName>
    </submittedName>
</protein>
<evidence type="ECO:0000313" key="2">
    <source>
        <dbReference type="Proteomes" id="UP000218627"/>
    </source>
</evidence>
<keyword evidence="2" id="KW-1185">Reference proteome</keyword>
<reference evidence="2" key="1">
    <citation type="submission" date="2017-09" db="EMBL/GenBank/DDBJ databases">
        <authorList>
            <person name="Varghese N."/>
            <person name="Submissions S."/>
        </authorList>
    </citation>
    <scope>NUCLEOTIDE SEQUENCE [LARGE SCALE GENOMIC DNA]</scope>
    <source>
        <strain evidence="2">DSM 2913</strain>
    </source>
</reference>
<sequence length="76" mass="8950">MKQDISKEKLLSYVEKLNVIKQDMQQLIRDIEDTVPYAPVEGCEIFMKKLYDAINEHLEAISEAIEHWEWIANKEG</sequence>
<dbReference type="RefSeq" id="WP_096600733.1">
    <property type="nucleotide sequence ID" value="NZ_OBEN01000001.1"/>
</dbReference>
<accession>A0A285NRX2</accession>
<organism evidence="1 2">
    <name type="scientific">Hydrogenobacter hydrogenophilus</name>
    <dbReference type="NCBI Taxonomy" id="35835"/>
    <lineage>
        <taxon>Bacteria</taxon>
        <taxon>Pseudomonadati</taxon>
        <taxon>Aquificota</taxon>
        <taxon>Aquificia</taxon>
        <taxon>Aquificales</taxon>
        <taxon>Aquificaceae</taxon>
        <taxon>Hydrogenobacter</taxon>
    </lineage>
</organism>
<dbReference type="OrthoDB" id="15559at2"/>
<evidence type="ECO:0000313" key="1">
    <source>
        <dbReference type="EMBL" id="SNZ12254.1"/>
    </source>
</evidence>